<dbReference type="InterPro" id="IPR029787">
    <property type="entry name" value="Nucleotide_cyclase"/>
</dbReference>
<keyword evidence="1" id="KW-0472">Membrane</keyword>
<feature type="transmembrane region" description="Helical" evidence="1">
    <location>
        <begin position="286"/>
        <end position="306"/>
    </location>
</feature>
<feature type="transmembrane region" description="Helical" evidence="1">
    <location>
        <begin position="163"/>
        <end position="183"/>
    </location>
</feature>
<dbReference type="AlphaFoldDB" id="A0A8J3VFI5"/>
<keyword evidence="1" id="KW-1133">Transmembrane helix</keyword>
<feature type="transmembrane region" description="Helical" evidence="1">
    <location>
        <begin position="126"/>
        <end position="151"/>
    </location>
</feature>
<dbReference type="SUPFAM" id="SSF55073">
    <property type="entry name" value="Nucleotide cyclase"/>
    <property type="match status" value="1"/>
</dbReference>
<dbReference type="Gene3D" id="3.30.70.270">
    <property type="match status" value="1"/>
</dbReference>
<organism evidence="3 4">
    <name type="scientific">Rhizocola hellebori</name>
    <dbReference type="NCBI Taxonomy" id="1392758"/>
    <lineage>
        <taxon>Bacteria</taxon>
        <taxon>Bacillati</taxon>
        <taxon>Actinomycetota</taxon>
        <taxon>Actinomycetes</taxon>
        <taxon>Micromonosporales</taxon>
        <taxon>Micromonosporaceae</taxon>
        <taxon>Rhizocola</taxon>
    </lineage>
</organism>
<dbReference type="PANTHER" id="PTHR45138:SF9">
    <property type="entry name" value="DIGUANYLATE CYCLASE DGCM-RELATED"/>
    <property type="match status" value="1"/>
</dbReference>
<dbReference type="PANTHER" id="PTHR45138">
    <property type="entry name" value="REGULATORY COMPONENTS OF SENSORY TRANSDUCTION SYSTEM"/>
    <property type="match status" value="1"/>
</dbReference>
<dbReference type="CDD" id="cd01949">
    <property type="entry name" value="GGDEF"/>
    <property type="match status" value="1"/>
</dbReference>
<feature type="transmembrane region" description="Helical" evidence="1">
    <location>
        <begin position="12"/>
        <end position="34"/>
    </location>
</feature>
<protein>
    <recommendedName>
        <fullName evidence="2">GGDEF domain-containing protein</fullName>
    </recommendedName>
</protein>
<dbReference type="Pfam" id="PF00990">
    <property type="entry name" value="GGDEF"/>
    <property type="match status" value="1"/>
</dbReference>
<evidence type="ECO:0000259" key="2">
    <source>
        <dbReference type="PROSITE" id="PS50887"/>
    </source>
</evidence>
<dbReference type="PROSITE" id="PS50887">
    <property type="entry name" value="GGDEF"/>
    <property type="match status" value="1"/>
</dbReference>
<feature type="transmembrane region" description="Helical" evidence="1">
    <location>
        <begin position="260"/>
        <end position="280"/>
    </location>
</feature>
<dbReference type="InterPro" id="IPR043128">
    <property type="entry name" value="Rev_trsase/Diguanyl_cyclase"/>
</dbReference>
<dbReference type="InterPro" id="IPR000160">
    <property type="entry name" value="GGDEF_dom"/>
</dbReference>
<dbReference type="NCBIfam" id="TIGR00254">
    <property type="entry name" value="GGDEF"/>
    <property type="match status" value="1"/>
</dbReference>
<evidence type="ECO:0000313" key="3">
    <source>
        <dbReference type="EMBL" id="GIH04226.1"/>
    </source>
</evidence>
<feature type="domain" description="GGDEF" evidence="2">
    <location>
        <begin position="347"/>
        <end position="477"/>
    </location>
</feature>
<gene>
    <name evidence="3" type="ORF">Rhe02_22930</name>
</gene>
<comment type="caution">
    <text evidence="3">The sequence shown here is derived from an EMBL/GenBank/DDBJ whole genome shotgun (WGS) entry which is preliminary data.</text>
</comment>
<proteinExistence type="predicted"/>
<dbReference type="EMBL" id="BONY01000011">
    <property type="protein sequence ID" value="GIH04226.1"/>
    <property type="molecule type" value="Genomic_DNA"/>
</dbReference>
<keyword evidence="4" id="KW-1185">Reference proteome</keyword>
<feature type="transmembrane region" description="Helical" evidence="1">
    <location>
        <begin position="40"/>
        <end position="58"/>
    </location>
</feature>
<feature type="transmembrane region" description="Helical" evidence="1">
    <location>
        <begin position="100"/>
        <end position="119"/>
    </location>
</feature>
<reference evidence="3" key="1">
    <citation type="submission" date="2021-01" db="EMBL/GenBank/DDBJ databases">
        <title>Whole genome shotgun sequence of Rhizocola hellebori NBRC 109834.</title>
        <authorList>
            <person name="Komaki H."/>
            <person name="Tamura T."/>
        </authorList>
    </citation>
    <scope>NUCLEOTIDE SEQUENCE</scope>
    <source>
        <strain evidence="3">NBRC 109834</strain>
    </source>
</reference>
<dbReference type="RefSeq" id="WP_203908105.1">
    <property type="nucleotide sequence ID" value="NZ_BONY01000011.1"/>
</dbReference>
<dbReference type="SMART" id="SM00267">
    <property type="entry name" value="GGDEF"/>
    <property type="match status" value="1"/>
</dbReference>
<evidence type="ECO:0000313" key="4">
    <source>
        <dbReference type="Proteomes" id="UP000612899"/>
    </source>
</evidence>
<name>A0A8J3VFI5_9ACTN</name>
<accession>A0A8J3VFI5</accession>
<sequence length="477" mass="49752">MAQREPSNSYAVPATIVTAYAVLSAAAALIYLVVSPAWRGVIFMAAAWAAFLWAIAAVRRVPLPQGLPFVLLAAALLLGNAAWLIRVLGVQPEPVSPPLALTAAAGNALLLAAAMIVVFRRGSHDLGGLLEVVIFSVGVGGLLCLTVILPAQRDNPTSPASRMFVAVNIVLLFGVVGALMRLWTTAGAYQRALGILLVAVGFALAGNCVLAISGPQALFGAYWCFIGAYTAIGLFCAGSSVGEIITPGLEPDDHLSLPRLVLLGLALAAMPVAAAVPAVSRHPASTVLVAICGCLIAALVMLRIGLLAQQRRRAMVQLRHLADHDPLTGALNRRAFAQRLSATVSSGPCVLAFCDIDRFKDFNDRHGHAAGDEVLVRITERIMSRLSGGDFVGRIGGDEFVVCAVLPPEAAPALQARLEEVLAEPMTVAGHDIEVTVSVGVASSHGAASAAELLNLADKRMYANKNHRPGDPGPRPS</sequence>
<feature type="transmembrane region" description="Helical" evidence="1">
    <location>
        <begin position="220"/>
        <end position="239"/>
    </location>
</feature>
<feature type="transmembrane region" description="Helical" evidence="1">
    <location>
        <begin position="195"/>
        <end position="214"/>
    </location>
</feature>
<feature type="transmembrane region" description="Helical" evidence="1">
    <location>
        <begin position="70"/>
        <end position="88"/>
    </location>
</feature>
<dbReference type="Proteomes" id="UP000612899">
    <property type="component" value="Unassembled WGS sequence"/>
</dbReference>
<dbReference type="GO" id="GO:0052621">
    <property type="term" value="F:diguanylate cyclase activity"/>
    <property type="evidence" value="ECO:0007669"/>
    <property type="project" value="TreeGrafter"/>
</dbReference>
<dbReference type="InterPro" id="IPR050469">
    <property type="entry name" value="Diguanylate_Cyclase"/>
</dbReference>
<evidence type="ECO:0000256" key="1">
    <source>
        <dbReference type="SAM" id="Phobius"/>
    </source>
</evidence>
<keyword evidence="1" id="KW-0812">Transmembrane</keyword>